<dbReference type="Proteomes" id="UP001149074">
    <property type="component" value="Unassembled WGS sequence"/>
</dbReference>
<protein>
    <submittedName>
        <fullName evidence="2">Uncharacterized protein</fullName>
    </submittedName>
</protein>
<keyword evidence="4" id="KW-1185">Reference proteome</keyword>
<dbReference type="AlphaFoldDB" id="A0A9W9EHR2"/>
<dbReference type="GeneID" id="81359072"/>
<dbReference type="EMBL" id="JAPQKI010000011">
    <property type="protein sequence ID" value="KAJ5081965.1"/>
    <property type="molecule type" value="Genomic_DNA"/>
</dbReference>
<evidence type="ECO:0000313" key="3">
    <source>
        <dbReference type="EMBL" id="KAJ5095309.1"/>
    </source>
</evidence>
<reference evidence="2" key="2">
    <citation type="journal article" date="2023" name="IMA Fungus">
        <title>Comparative genomic study of the Penicillium genus elucidates a diverse pangenome and 15 lateral gene transfer events.</title>
        <authorList>
            <person name="Petersen C."/>
            <person name="Sorensen T."/>
            <person name="Nielsen M.R."/>
            <person name="Sondergaard T.E."/>
            <person name="Sorensen J.L."/>
            <person name="Fitzpatrick D.A."/>
            <person name="Frisvad J.C."/>
            <person name="Nielsen K.L."/>
        </authorList>
    </citation>
    <scope>NUCLEOTIDE SEQUENCE</scope>
    <source>
        <strain evidence="2">IBT 30761</strain>
    </source>
</reference>
<organism evidence="2 4">
    <name type="scientific">Penicillium argentinense</name>
    <dbReference type="NCBI Taxonomy" id="1131581"/>
    <lineage>
        <taxon>Eukaryota</taxon>
        <taxon>Fungi</taxon>
        <taxon>Dikarya</taxon>
        <taxon>Ascomycota</taxon>
        <taxon>Pezizomycotina</taxon>
        <taxon>Eurotiomycetes</taxon>
        <taxon>Eurotiomycetidae</taxon>
        <taxon>Eurotiales</taxon>
        <taxon>Aspergillaceae</taxon>
        <taxon>Penicillium</taxon>
    </lineage>
</organism>
<proteinExistence type="predicted"/>
<gene>
    <name evidence="3" type="ORF">N7532_007600</name>
    <name evidence="2" type="ORF">N7532_011008</name>
</gene>
<reference evidence="2" key="1">
    <citation type="submission" date="2022-11" db="EMBL/GenBank/DDBJ databases">
        <authorList>
            <person name="Petersen C."/>
        </authorList>
    </citation>
    <scope>NUCLEOTIDE SEQUENCE</scope>
    <source>
        <strain evidence="2">IBT 30761</strain>
    </source>
</reference>
<dbReference type="RefSeq" id="XP_056473459.1">
    <property type="nucleotide sequence ID" value="XM_056620093.1"/>
</dbReference>
<evidence type="ECO:0000313" key="2">
    <source>
        <dbReference type="EMBL" id="KAJ5081965.1"/>
    </source>
</evidence>
<sequence length="67" mass="7196">MTAESRINHDATTPTESDLHALTQFQPPALGQPGMNLGLSLSLQSSGEFFPKSIQTPAFSWAPSRPV</sequence>
<dbReference type="EMBL" id="JAPQKI010000006">
    <property type="protein sequence ID" value="KAJ5095309.1"/>
    <property type="molecule type" value="Genomic_DNA"/>
</dbReference>
<comment type="caution">
    <text evidence="2">The sequence shown here is derived from an EMBL/GenBank/DDBJ whole genome shotgun (WGS) entry which is preliminary data.</text>
</comment>
<evidence type="ECO:0000256" key="1">
    <source>
        <dbReference type="SAM" id="MobiDB-lite"/>
    </source>
</evidence>
<accession>A0A9W9EHR2</accession>
<name>A0A9W9EHR2_9EURO</name>
<feature type="region of interest" description="Disordered" evidence="1">
    <location>
        <begin position="1"/>
        <end position="22"/>
    </location>
</feature>
<evidence type="ECO:0000313" key="4">
    <source>
        <dbReference type="Proteomes" id="UP001149074"/>
    </source>
</evidence>